<evidence type="ECO:0000256" key="5">
    <source>
        <dbReference type="SAM" id="Phobius"/>
    </source>
</evidence>
<keyword evidence="4 5" id="KW-0472">Membrane</keyword>
<dbReference type="InterPro" id="IPR000412">
    <property type="entry name" value="ABC_2_transport"/>
</dbReference>
<keyword evidence="2 5" id="KW-0812">Transmembrane</keyword>
<evidence type="ECO:0000256" key="4">
    <source>
        <dbReference type="ARBA" id="ARBA00023136"/>
    </source>
</evidence>
<keyword evidence="3 5" id="KW-1133">Transmembrane helix</keyword>
<keyword evidence="8" id="KW-1185">Reference proteome</keyword>
<dbReference type="PANTHER" id="PTHR43229:SF2">
    <property type="entry name" value="NODULATION PROTEIN J"/>
    <property type="match status" value="1"/>
</dbReference>
<sequence length="284" mass="30864">MIGFAKRNLLLFFKDKSTVFFSLLAVFIIIGLYALFLGDVWTSEYKEIANIRFLMDSWIMAGLLAVTSVTTTMGAFGTLVSDREKNIIKDFNSSPVSRSSIAGGYVISAFLIGCIMSVVALVLVEIYIVASGGKLLSVVAFAKVFGLILVCTLVNTSIVFFVVSFFKSNNAFATASTVIGTLIGFMTGIYLPVGALPDAVQFVIKIFPISHAVSIFRQVIMDVPLSEAFAGAPAETLIEFEKMMGVTYYFGDYEVTAWISILVLIVTTVVCFGLAVLNMARKNK</sequence>
<evidence type="ECO:0000259" key="6">
    <source>
        <dbReference type="PROSITE" id="PS51012"/>
    </source>
</evidence>
<dbReference type="Pfam" id="PF12698">
    <property type="entry name" value="ABC2_membrane_3"/>
    <property type="match status" value="1"/>
</dbReference>
<dbReference type="PROSITE" id="PS51012">
    <property type="entry name" value="ABC_TM2"/>
    <property type="match status" value="1"/>
</dbReference>
<proteinExistence type="predicted"/>
<dbReference type="PIRSF" id="PIRSF006648">
    <property type="entry name" value="DrrB"/>
    <property type="match status" value="1"/>
</dbReference>
<feature type="domain" description="ABC transmembrane type-2" evidence="6">
    <location>
        <begin position="17"/>
        <end position="282"/>
    </location>
</feature>
<dbReference type="GO" id="GO:0043190">
    <property type="term" value="C:ATP-binding cassette (ABC) transporter complex"/>
    <property type="evidence" value="ECO:0007669"/>
    <property type="project" value="InterPro"/>
</dbReference>
<evidence type="ECO:0000256" key="1">
    <source>
        <dbReference type="ARBA" id="ARBA00004141"/>
    </source>
</evidence>
<dbReference type="InterPro" id="IPR051784">
    <property type="entry name" value="Nod_factor_ABC_transporter"/>
</dbReference>
<evidence type="ECO:0000256" key="2">
    <source>
        <dbReference type="ARBA" id="ARBA00022692"/>
    </source>
</evidence>
<accession>A0A7W3XQ99</accession>
<feature type="transmembrane region" description="Helical" evidence="5">
    <location>
        <begin position="170"/>
        <end position="191"/>
    </location>
</feature>
<dbReference type="GO" id="GO:0140359">
    <property type="term" value="F:ABC-type transporter activity"/>
    <property type="evidence" value="ECO:0007669"/>
    <property type="project" value="InterPro"/>
</dbReference>
<evidence type="ECO:0000256" key="3">
    <source>
        <dbReference type="ARBA" id="ARBA00022989"/>
    </source>
</evidence>
<dbReference type="InterPro" id="IPR013525">
    <property type="entry name" value="ABC2_TM"/>
</dbReference>
<dbReference type="RefSeq" id="WP_182534233.1">
    <property type="nucleotide sequence ID" value="NZ_JACJIP010000002.1"/>
</dbReference>
<comment type="caution">
    <text evidence="7">The sequence shown here is derived from an EMBL/GenBank/DDBJ whole genome shotgun (WGS) entry which is preliminary data.</text>
</comment>
<feature type="transmembrane region" description="Helical" evidence="5">
    <location>
        <begin position="101"/>
        <end position="129"/>
    </location>
</feature>
<protein>
    <submittedName>
        <fullName evidence="7">Multidrug/hemolysin transport system permease protein</fullName>
    </submittedName>
</protein>
<feature type="transmembrane region" description="Helical" evidence="5">
    <location>
        <begin position="135"/>
        <end position="163"/>
    </location>
</feature>
<dbReference type="AlphaFoldDB" id="A0A7W3XQ99"/>
<evidence type="ECO:0000313" key="8">
    <source>
        <dbReference type="Proteomes" id="UP000567067"/>
    </source>
</evidence>
<gene>
    <name evidence="7" type="ORF">FHR92_000610</name>
</gene>
<dbReference type="EMBL" id="JACJIP010000002">
    <property type="protein sequence ID" value="MBA9084156.1"/>
    <property type="molecule type" value="Genomic_DNA"/>
</dbReference>
<reference evidence="7 8" key="1">
    <citation type="submission" date="2020-08" db="EMBL/GenBank/DDBJ databases">
        <title>Genomic Encyclopedia of Type Strains, Phase III (KMG-III): the genomes of soil and plant-associated and newly described type strains.</title>
        <authorList>
            <person name="Whitman W."/>
        </authorList>
    </citation>
    <scope>NUCLEOTIDE SEQUENCE [LARGE SCALE GENOMIC DNA]</scope>
    <source>
        <strain evidence="7 8">CECT 8693</strain>
    </source>
</reference>
<evidence type="ECO:0000313" key="7">
    <source>
        <dbReference type="EMBL" id="MBA9084156.1"/>
    </source>
</evidence>
<feature type="transmembrane region" description="Helical" evidence="5">
    <location>
        <begin position="58"/>
        <end position="80"/>
    </location>
</feature>
<name>A0A7W3XQ99_9BACL</name>
<feature type="transmembrane region" description="Helical" evidence="5">
    <location>
        <begin position="255"/>
        <end position="277"/>
    </location>
</feature>
<comment type="subcellular location">
    <subcellularLocation>
        <location evidence="1">Membrane</location>
        <topology evidence="1">Multi-pass membrane protein</topology>
    </subcellularLocation>
</comment>
<feature type="transmembrane region" description="Helical" evidence="5">
    <location>
        <begin position="20"/>
        <end position="38"/>
    </location>
</feature>
<organism evidence="7 8">
    <name type="scientific">Fontibacillus solani</name>
    <dbReference type="NCBI Taxonomy" id="1572857"/>
    <lineage>
        <taxon>Bacteria</taxon>
        <taxon>Bacillati</taxon>
        <taxon>Bacillota</taxon>
        <taxon>Bacilli</taxon>
        <taxon>Bacillales</taxon>
        <taxon>Paenibacillaceae</taxon>
        <taxon>Fontibacillus</taxon>
    </lineage>
</organism>
<dbReference type="PANTHER" id="PTHR43229">
    <property type="entry name" value="NODULATION PROTEIN J"/>
    <property type="match status" value="1"/>
</dbReference>
<dbReference type="InterPro" id="IPR047817">
    <property type="entry name" value="ABC2_TM_bact-type"/>
</dbReference>
<dbReference type="Proteomes" id="UP000567067">
    <property type="component" value="Unassembled WGS sequence"/>
</dbReference>